<proteinExistence type="predicted"/>
<sequence length="134" mass="15461">MEAEFPPKLDLAEITTILYWLLDLIQLAHCPFSSRYRRFYRDRDPIRELFICLFGKKHSNLQYSEDFSTFCYEKVLALQENLSPGLSWAVTSYLKGTNFRIAVSKALSSIAATRFVAHHAYFPGDAKRGLEKST</sequence>
<comment type="caution">
    <text evidence="1">The sequence shown here is derived from an EMBL/GenBank/DDBJ whole genome shotgun (WGS) entry which is preliminary data.</text>
</comment>
<organism evidence="1 2">
    <name type="scientific">Eumeta variegata</name>
    <name type="common">Bagworm moth</name>
    <name type="synonym">Eumeta japonica</name>
    <dbReference type="NCBI Taxonomy" id="151549"/>
    <lineage>
        <taxon>Eukaryota</taxon>
        <taxon>Metazoa</taxon>
        <taxon>Ecdysozoa</taxon>
        <taxon>Arthropoda</taxon>
        <taxon>Hexapoda</taxon>
        <taxon>Insecta</taxon>
        <taxon>Pterygota</taxon>
        <taxon>Neoptera</taxon>
        <taxon>Endopterygota</taxon>
        <taxon>Lepidoptera</taxon>
        <taxon>Glossata</taxon>
        <taxon>Ditrysia</taxon>
        <taxon>Tineoidea</taxon>
        <taxon>Psychidae</taxon>
        <taxon>Oiketicinae</taxon>
        <taxon>Eumeta</taxon>
    </lineage>
</organism>
<gene>
    <name evidence="1" type="ORF">EVAR_30945_1</name>
</gene>
<dbReference type="Proteomes" id="UP000299102">
    <property type="component" value="Unassembled WGS sequence"/>
</dbReference>
<evidence type="ECO:0000313" key="1">
    <source>
        <dbReference type="EMBL" id="GBP33355.1"/>
    </source>
</evidence>
<accession>A0A4C1V544</accession>
<reference evidence="1 2" key="1">
    <citation type="journal article" date="2019" name="Commun. Biol.">
        <title>The bagworm genome reveals a unique fibroin gene that provides high tensile strength.</title>
        <authorList>
            <person name="Kono N."/>
            <person name="Nakamura H."/>
            <person name="Ohtoshi R."/>
            <person name="Tomita M."/>
            <person name="Numata K."/>
            <person name="Arakawa K."/>
        </authorList>
    </citation>
    <scope>NUCLEOTIDE SEQUENCE [LARGE SCALE GENOMIC DNA]</scope>
</reference>
<protein>
    <submittedName>
        <fullName evidence="1">Uncharacterized protein</fullName>
    </submittedName>
</protein>
<name>A0A4C1V544_EUMVA</name>
<dbReference type="AlphaFoldDB" id="A0A4C1V544"/>
<keyword evidence="2" id="KW-1185">Reference proteome</keyword>
<evidence type="ECO:0000313" key="2">
    <source>
        <dbReference type="Proteomes" id="UP000299102"/>
    </source>
</evidence>
<dbReference type="EMBL" id="BGZK01000272">
    <property type="protein sequence ID" value="GBP33355.1"/>
    <property type="molecule type" value="Genomic_DNA"/>
</dbReference>